<accession>A0A821AWV0</accession>
<keyword evidence="2" id="KW-1185">Reference proteome</keyword>
<proteinExistence type="predicted"/>
<evidence type="ECO:0000313" key="2">
    <source>
        <dbReference type="Proteomes" id="UP000663866"/>
    </source>
</evidence>
<organism evidence="1 2">
    <name type="scientific">Rotaria magnacalcarata</name>
    <dbReference type="NCBI Taxonomy" id="392030"/>
    <lineage>
        <taxon>Eukaryota</taxon>
        <taxon>Metazoa</taxon>
        <taxon>Spiralia</taxon>
        <taxon>Gnathifera</taxon>
        <taxon>Rotifera</taxon>
        <taxon>Eurotatoria</taxon>
        <taxon>Bdelloidea</taxon>
        <taxon>Philodinida</taxon>
        <taxon>Philodinidae</taxon>
        <taxon>Rotaria</taxon>
    </lineage>
</organism>
<comment type="caution">
    <text evidence="1">The sequence shown here is derived from an EMBL/GenBank/DDBJ whole genome shotgun (WGS) entry which is preliminary data.</text>
</comment>
<name>A0A821AWV0_9BILA</name>
<dbReference type="Proteomes" id="UP000663866">
    <property type="component" value="Unassembled WGS sequence"/>
</dbReference>
<feature type="non-terminal residue" evidence="1">
    <location>
        <position position="1"/>
    </location>
</feature>
<dbReference type="EMBL" id="CAJOBG010067154">
    <property type="protein sequence ID" value="CAF4578768.1"/>
    <property type="molecule type" value="Genomic_DNA"/>
</dbReference>
<protein>
    <submittedName>
        <fullName evidence="1">Uncharacterized protein</fullName>
    </submittedName>
</protein>
<dbReference type="AlphaFoldDB" id="A0A821AWV0"/>
<sequence length="90" mass="10614">QAARHHMILQNENNINRYNRNRFDPKYKVGDKVLIRIHGNRGKLEPKFSPIPKVITQVHHPIYEIQDEESHISSNVHVADVRPIIIDQYL</sequence>
<evidence type="ECO:0000313" key="1">
    <source>
        <dbReference type="EMBL" id="CAF4578768.1"/>
    </source>
</evidence>
<reference evidence="1" key="1">
    <citation type="submission" date="2021-02" db="EMBL/GenBank/DDBJ databases">
        <authorList>
            <person name="Nowell W R."/>
        </authorList>
    </citation>
    <scope>NUCLEOTIDE SEQUENCE</scope>
</reference>
<gene>
    <name evidence="1" type="ORF">OVN521_LOCUS44349</name>
</gene>